<name>A0ABV2YTI1_9ACTN</name>
<reference evidence="1 2" key="1">
    <citation type="submission" date="2024-06" db="EMBL/GenBank/DDBJ databases">
        <title>The Natural Products Discovery Center: Release of the First 8490 Sequenced Strains for Exploring Actinobacteria Biosynthetic Diversity.</title>
        <authorList>
            <person name="Kalkreuter E."/>
            <person name="Kautsar S.A."/>
            <person name="Yang D."/>
            <person name="Bader C.D."/>
            <person name="Teijaro C.N."/>
            <person name="Fluegel L."/>
            <person name="Davis C.M."/>
            <person name="Simpson J.R."/>
            <person name="Lauterbach L."/>
            <person name="Steele A.D."/>
            <person name="Gui C."/>
            <person name="Meng S."/>
            <person name="Li G."/>
            <person name="Viehrig K."/>
            <person name="Ye F."/>
            <person name="Su P."/>
            <person name="Kiefer A.F."/>
            <person name="Nichols A."/>
            <person name="Cepeda A.J."/>
            <person name="Yan W."/>
            <person name="Fan B."/>
            <person name="Jiang Y."/>
            <person name="Adhikari A."/>
            <person name="Zheng C.-J."/>
            <person name="Schuster L."/>
            <person name="Cowan T.M."/>
            <person name="Smanski M.J."/>
            <person name="Chevrette M.G."/>
            <person name="De Carvalho L.P.S."/>
            <person name="Shen B."/>
        </authorList>
    </citation>
    <scope>NUCLEOTIDE SEQUENCE [LARGE SCALE GENOMIC DNA]</scope>
    <source>
        <strain evidence="1 2">NPDC033039</strain>
    </source>
</reference>
<proteinExistence type="predicted"/>
<dbReference type="Proteomes" id="UP001550853">
    <property type="component" value="Unassembled WGS sequence"/>
</dbReference>
<sequence length="202" mass="22267">MSPPHAVSLVSESALSLEPGKSIVIVGTVTRDDGTHLNGGQATTLRLTALPAPQAPAPAPEESLLLNRLAHGLSLYSCQQELMISRAQIIFYATTLRRRYQARTRPALIYAAQRAGHLHACDRPRLPLADHEIRQLRWLAWGGTIKTYAATHHRPYGSQCTAHRSLLRDIRAETTEHAVHLVASWGYLDGSTRPTQVPEYAT</sequence>
<dbReference type="EMBL" id="JBEZVI010000002">
    <property type="protein sequence ID" value="MEU3709049.1"/>
    <property type="molecule type" value="Genomic_DNA"/>
</dbReference>
<evidence type="ECO:0000313" key="2">
    <source>
        <dbReference type="Proteomes" id="UP001550853"/>
    </source>
</evidence>
<keyword evidence="2" id="KW-1185">Reference proteome</keyword>
<comment type="caution">
    <text evidence="1">The sequence shown here is derived from an EMBL/GenBank/DDBJ whole genome shotgun (WGS) entry which is preliminary data.</text>
</comment>
<dbReference type="RefSeq" id="WP_030286976.1">
    <property type="nucleotide sequence ID" value="NZ_JBEZVI010000002.1"/>
</dbReference>
<organism evidence="1 2">
    <name type="scientific">Streptomyces catenulae</name>
    <dbReference type="NCBI Taxonomy" id="66875"/>
    <lineage>
        <taxon>Bacteria</taxon>
        <taxon>Bacillati</taxon>
        <taxon>Actinomycetota</taxon>
        <taxon>Actinomycetes</taxon>
        <taxon>Kitasatosporales</taxon>
        <taxon>Streptomycetaceae</taxon>
        <taxon>Streptomyces</taxon>
    </lineage>
</organism>
<protein>
    <submittedName>
        <fullName evidence="1">Uncharacterized protein</fullName>
    </submittedName>
</protein>
<accession>A0ABV2YTI1</accession>
<evidence type="ECO:0000313" key="1">
    <source>
        <dbReference type="EMBL" id="MEU3709049.1"/>
    </source>
</evidence>
<gene>
    <name evidence="1" type="ORF">AB0E61_03000</name>
</gene>